<dbReference type="KEGG" id="asip:AQUSIP_02410"/>
<dbReference type="AlphaFoldDB" id="A0A5E4PEW6"/>
<keyword evidence="3" id="KW-0813">Transport</keyword>
<dbReference type="EMBL" id="LR699119">
    <property type="protein sequence ID" value="VVC74967.1"/>
    <property type="molecule type" value="Genomic_DNA"/>
</dbReference>
<dbReference type="NCBIfam" id="TIGR02212">
    <property type="entry name" value="lolCE"/>
    <property type="match status" value="1"/>
</dbReference>
<name>A0A5E4PEW6_9COXI</name>
<dbReference type="GO" id="GO:0044874">
    <property type="term" value="P:lipoprotein localization to outer membrane"/>
    <property type="evidence" value="ECO:0007669"/>
    <property type="project" value="TreeGrafter"/>
</dbReference>
<keyword evidence="11" id="KW-0449">Lipoprotein</keyword>
<keyword evidence="7 8" id="KW-0472">Membrane</keyword>
<feature type="transmembrane region" description="Helical" evidence="8">
    <location>
        <begin position="34"/>
        <end position="57"/>
    </location>
</feature>
<proteinExistence type="inferred from homology"/>
<evidence type="ECO:0000259" key="10">
    <source>
        <dbReference type="Pfam" id="PF12704"/>
    </source>
</evidence>
<comment type="similarity">
    <text evidence="2">Belongs to the ABC-4 integral membrane protein family. LolC/E subfamily.</text>
</comment>
<protein>
    <submittedName>
        <fullName evidence="11">Lipoprotein-releasing system transmembrane protein LolE</fullName>
    </submittedName>
</protein>
<keyword evidence="4" id="KW-1003">Cell membrane</keyword>
<dbReference type="GO" id="GO:0098797">
    <property type="term" value="C:plasma membrane protein complex"/>
    <property type="evidence" value="ECO:0007669"/>
    <property type="project" value="TreeGrafter"/>
</dbReference>
<dbReference type="Proteomes" id="UP000324194">
    <property type="component" value="Chromosome 1"/>
</dbReference>
<dbReference type="OrthoDB" id="9808461at2"/>
<evidence type="ECO:0000256" key="8">
    <source>
        <dbReference type="SAM" id="Phobius"/>
    </source>
</evidence>
<evidence type="ECO:0000313" key="11">
    <source>
        <dbReference type="EMBL" id="VVC74967.1"/>
    </source>
</evidence>
<feature type="transmembrane region" description="Helical" evidence="8">
    <location>
        <begin position="390"/>
        <end position="410"/>
    </location>
</feature>
<dbReference type="InterPro" id="IPR025857">
    <property type="entry name" value="MacB_PCD"/>
</dbReference>
<keyword evidence="5 8" id="KW-0812">Transmembrane</keyword>
<organism evidence="11 12">
    <name type="scientific">Aquicella siphonis</name>
    <dbReference type="NCBI Taxonomy" id="254247"/>
    <lineage>
        <taxon>Bacteria</taxon>
        <taxon>Pseudomonadati</taxon>
        <taxon>Pseudomonadota</taxon>
        <taxon>Gammaproteobacteria</taxon>
        <taxon>Legionellales</taxon>
        <taxon>Coxiellaceae</taxon>
        <taxon>Aquicella</taxon>
    </lineage>
</organism>
<keyword evidence="6 8" id="KW-1133">Transmembrane helix</keyword>
<dbReference type="RefSeq" id="WP_148337848.1">
    <property type="nucleotide sequence ID" value="NZ_LR699119.1"/>
</dbReference>
<evidence type="ECO:0000256" key="6">
    <source>
        <dbReference type="ARBA" id="ARBA00022989"/>
    </source>
</evidence>
<comment type="subcellular location">
    <subcellularLocation>
        <location evidence="1">Cell membrane</location>
        <topology evidence="1">Multi-pass membrane protein</topology>
    </subcellularLocation>
</comment>
<evidence type="ECO:0000256" key="1">
    <source>
        <dbReference type="ARBA" id="ARBA00004651"/>
    </source>
</evidence>
<feature type="domain" description="ABC3 transporter permease C-terminal" evidence="9">
    <location>
        <begin position="283"/>
        <end position="417"/>
    </location>
</feature>
<feature type="domain" description="MacB-like periplasmic core" evidence="10">
    <location>
        <begin position="36"/>
        <end position="244"/>
    </location>
</feature>
<evidence type="ECO:0000313" key="12">
    <source>
        <dbReference type="Proteomes" id="UP000324194"/>
    </source>
</evidence>
<reference evidence="11 12" key="1">
    <citation type="submission" date="2019-08" db="EMBL/GenBank/DDBJ databases">
        <authorList>
            <person name="Guy L."/>
        </authorList>
    </citation>
    <scope>NUCLEOTIDE SEQUENCE [LARGE SCALE GENOMIC DNA]</scope>
    <source>
        <strain evidence="11 12">SGT-108</strain>
    </source>
</reference>
<evidence type="ECO:0000259" key="9">
    <source>
        <dbReference type="Pfam" id="PF02687"/>
    </source>
</evidence>
<feature type="transmembrane region" description="Helical" evidence="8">
    <location>
        <begin position="281"/>
        <end position="305"/>
    </location>
</feature>
<feature type="transmembrane region" description="Helical" evidence="8">
    <location>
        <begin position="326"/>
        <end position="352"/>
    </location>
</feature>
<evidence type="ECO:0000256" key="2">
    <source>
        <dbReference type="ARBA" id="ARBA00005236"/>
    </source>
</evidence>
<dbReference type="InterPro" id="IPR011925">
    <property type="entry name" value="LolCE_TM"/>
</dbReference>
<dbReference type="GO" id="GO:0042953">
    <property type="term" value="P:lipoprotein transport"/>
    <property type="evidence" value="ECO:0007669"/>
    <property type="project" value="InterPro"/>
</dbReference>
<evidence type="ECO:0000256" key="7">
    <source>
        <dbReference type="ARBA" id="ARBA00023136"/>
    </source>
</evidence>
<keyword evidence="12" id="KW-1185">Reference proteome</keyword>
<dbReference type="InterPro" id="IPR051447">
    <property type="entry name" value="Lipoprotein-release_system"/>
</dbReference>
<sequence>MPVREVLLIMFKPAALFIGFRYTRAKSRHQFISLISFVSVAGIALGVTVLITVLSVINGFDREIKKQVFGMISPITISSYTGRLNGWKDMENQLRKDRLAAAPFASGQAMLTFSNMTLPVMLAGVLPAKEIGVSALPDKMIKGRLSDLKAGHYGIVLGVDLAGKLGVTTGDEIIVATLKDTSSTTVITPHFKKFIVTGIFQAGGGGLAFDSKMAFIHLNDAQSFFSLGNAVTGLHVNIEDLYQAPRIASLLQSRLTPDVRAWDWTEQLGGFFENIRVTKTMMFFIFVLIIAVAAFNLICTMIMIVKNKQADIAILRTLGATPLMILTIFVIQGICIALGGTLLGIIGGITLASNVSAISTWVQQALHMQLVSSQVYFVNYLPSELHWPDVWLISLVALALSLAATLYPAWNAARIDPVEALNAE</sequence>
<evidence type="ECO:0000256" key="4">
    <source>
        <dbReference type="ARBA" id="ARBA00022475"/>
    </source>
</evidence>
<dbReference type="Pfam" id="PF12704">
    <property type="entry name" value="MacB_PCD"/>
    <property type="match status" value="1"/>
</dbReference>
<dbReference type="Pfam" id="PF02687">
    <property type="entry name" value="FtsX"/>
    <property type="match status" value="1"/>
</dbReference>
<dbReference type="PANTHER" id="PTHR30489">
    <property type="entry name" value="LIPOPROTEIN-RELEASING SYSTEM TRANSMEMBRANE PROTEIN LOLE"/>
    <property type="match status" value="1"/>
</dbReference>
<dbReference type="PANTHER" id="PTHR30489:SF0">
    <property type="entry name" value="LIPOPROTEIN-RELEASING SYSTEM TRANSMEMBRANE PROTEIN LOLE"/>
    <property type="match status" value="1"/>
</dbReference>
<gene>
    <name evidence="11" type="primary">lolE_1</name>
    <name evidence="11" type="ORF">AQUSIP_02410</name>
</gene>
<evidence type="ECO:0000256" key="3">
    <source>
        <dbReference type="ARBA" id="ARBA00022448"/>
    </source>
</evidence>
<evidence type="ECO:0000256" key="5">
    <source>
        <dbReference type="ARBA" id="ARBA00022692"/>
    </source>
</evidence>
<accession>A0A5E4PEW6</accession>
<dbReference type="InterPro" id="IPR003838">
    <property type="entry name" value="ABC3_permease_C"/>
</dbReference>